<dbReference type="Proteomes" id="UP000184139">
    <property type="component" value="Unassembled WGS sequence"/>
</dbReference>
<feature type="domain" description="PASTA" evidence="3">
    <location>
        <begin position="567"/>
        <end position="635"/>
    </location>
</feature>
<feature type="coiled-coil region" evidence="1">
    <location>
        <begin position="391"/>
        <end position="425"/>
    </location>
</feature>
<dbReference type="RefSeq" id="WP_073378977.1">
    <property type="nucleotide sequence ID" value="NZ_FQXS01000037.1"/>
</dbReference>
<dbReference type="InterPro" id="IPR005543">
    <property type="entry name" value="PASTA_dom"/>
</dbReference>
<name>A0A1M5YHH6_9BACT</name>
<keyword evidence="1" id="KW-0175">Coiled coil</keyword>
<accession>A0A1M5YHH6</accession>
<evidence type="ECO:0000256" key="1">
    <source>
        <dbReference type="SAM" id="Coils"/>
    </source>
</evidence>
<feature type="region of interest" description="Disordered" evidence="2">
    <location>
        <begin position="1009"/>
        <end position="1036"/>
    </location>
</feature>
<protein>
    <submittedName>
        <fullName evidence="4">PASTA domain-containing protein</fullName>
    </submittedName>
</protein>
<dbReference type="Gene3D" id="3.30.10.20">
    <property type="match status" value="1"/>
</dbReference>
<dbReference type="PROSITE" id="PS51178">
    <property type="entry name" value="PASTA"/>
    <property type="match status" value="1"/>
</dbReference>
<evidence type="ECO:0000313" key="4">
    <source>
        <dbReference type="EMBL" id="SHI11374.1"/>
    </source>
</evidence>
<dbReference type="STRING" id="1121409.SAMN02745124_04032"/>
<evidence type="ECO:0000313" key="5">
    <source>
        <dbReference type="Proteomes" id="UP000184139"/>
    </source>
</evidence>
<dbReference type="EMBL" id="FQXS01000037">
    <property type="protein sequence ID" value="SHI11374.1"/>
    <property type="molecule type" value="Genomic_DNA"/>
</dbReference>
<reference evidence="4 5" key="1">
    <citation type="submission" date="2016-11" db="EMBL/GenBank/DDBJ databases">
        <authorList>
            <person name="Jaros S."/>
            <person name="Januszkiewicz K."/>
            <person name="Wedrychowicz H."/>
        </authorList>
    </citation>
    <scope>NUCLEOTIDE SEQUENCE [LARGE SCALE GENOMIC DNA]</scope>
    <source>
        <strain evidence="4 5">DSM 9705</strain>
    </source>
</reference>
<evidence type="ECO:0000256" key="2">
    <source>
        <dbReference type="SAM" id="MobiDB-lite"/>
    </source>
</evidence>
<dbReference type="CDD" id="cd06577">
    <property type="entry name" value="PASTA_pknB"/>
    <property type="match status" value="1"/>
</dbReference>
<gene>
    <name evidence="4" type="ORF">SAMN02745124_04032</name>
</gene>
<keyword evidence="5" id="KW-1185">Reference proteome</keyword>
<dbReference type="AlphaFoldDB" id="A0A1M5YHH6"/>
<sequence>MKSDKKILIDTYVFLLTLFLFFSFVPGSVCAQDSNPPEAVFDRWKSILDGVGVEASISQDGQDTGIGANASGTNTGQSQFLEFLKTTEQSTPYAMDPVGVTVDAIKNRSSIKIQGLTFFEENSRRVKAFAGSPEKSAGAMEVLATLQTLQHLIDCKNSGTSPRACAKTYILNKASARAMFEVLKLTGTATYGVVFSLVYADYVAIKNIMKAYEVTAGMWDDYEKAIKQQADNDISDVSNWDGRLSKLDEIITLFETQYITAQEQIADRLLHSWAESDNLIRTVKTEVKPALNAALENYRSGDFAAKAEELCPMAAWVSQASANNETCAELISRAGQQTGTISLHETYDSQALVSQYRDVCHQEMSDCRKALDQLREEANNPQDLSALLLQFDKADQTLLSAERSLREYEKNARNIQGRLQNLTTFLFSRIDEVVWDPPSDRIRAMTKIKGMANRITAYKPSRLPFDSMQGYSESLRDLRSDMNFLMEIPEKIIAERDRQLAKLEAYKKTSLDVASGCTSAGKLEQCIAECDDFEHTYAAQQGRKDYPAALASLAQLKQHGCPFSDDKEVEVTVPDVRGMTVTEAGARLAQHTLRMIVDYQGTTPDQDESTFIRNQRPGVGASEPAEGVVTVDLYRYDPDAAPTPCVTLKKRYQNAMATTSPAPELGKSILASADLARCYWRESARKHFDESISKLEAFQKEEAARKEKFCGELHRKYKEKMATKGNPVDFDQGRAILNQAEQCDWHDRARSHYAQSEAKRLQVQCDELASNFETAAVEANKTLDPSGLQAILSSARQCEWHDRTAAMMPCVEGEYKGLRAFNSGNMETAAHWAWWGQSKQCAYAARLSSLIDNRKAELEAQKYCQQLAQKFDDSIDQANNSLDASPLRAVLDAAKGCSWATEVSARMPCIEGEYDALRAYNSGDLQNAAAWATWGRNNNCTYSDRVEGLIQQRVAMLQQQPTQPAPGFWDTFGQSLAQGLEQYNRHMDAQTQQQMQNYMTQYFQQQAQKKRGSSIAPRVAPVQHHHQQPPPTAGPTCAQMNAQMLAACRSGGASPAHLESRYKQLGCQPSGELNQCIGQEVEKALQDFRDWASDPNLFKVR</sequence>
<evidence type="ECO:0000259" key="3">
    <source>
        <dbReference type="PROSITE" id="PS51178"/>
    </source>
</evidence>
<organism evidence="4 5">
    <name type="scientific">Desulfofustis glycolicus DSM 9705</name>
    <dbReference type="NCBI Taxonomy" id="1121409"/>
    <lineage>
        <taxon>Bacteria</taxon>
        <taxon>Pseudomonadati</taxon>
        <taxon>Thermodesulfobacteriota</taxon>
        <taxon>Desulfobulbia</taxon>
        <taxon>Desulfobulbales</taxon>
        <taxon>Desulfocapsaceae</taxon>
        <taxon>Desulfofustis</taxon>
    </lineage>
</organism>
<proteinExistence type="predicted"/>